<name>A0A9N9DIK0_9GLOM</name>
<dbReference type="OrthoDB" id="2424773at2759"/>
<reference evidence="1" key="1">
    <citation type="submission" date="2021-06" db="EMBL/GenBank/DDBJ databases">
        <authorList>
            <person name="Kallberg Y."/>
            <person name="Tangrot J."/>
            <person name="Rosling A."/>
        </authorList>
    </citation>
    <scope>NUCLEOTIDE SEQUENCE</scope>
    <source>
        <strain evidence="1">MA453B</strain>
    </source>
</reference>
<gene>
    <name evidence="1" type="ORF">DERYTH_LOCUS9417</name>
</gene>
<sequence length="128" mass="14621">MSSLPAQSKGPVPNHNNDLVPKCIHEEFSCSSGGSTSSLWCHLESAHWTQYITTEEYHKKKKKVQGVNIMEAFRKDSKNSPAPVLTNADNMKLRDMFTAWIIKRQRPFTIVEDPEFVEIIQYLNPTAQ</sequence>
<feature type="non-terminal residue" evidence="1">
    <location>
        <position position="128"/>
    </location>
</feature>
<dbReference type="EMBL" id="CAJVPY010005138">
    <property type="protein sequence ID" value="CAG8636341.1"/>
    <property type="molecule type" value="Genomic_DNA"/>
</dbReference>
<dbReference type="SUPFAM" id="SSF140996">
    <property type="entry name" value="Hermes dimerisation domain"/>
    <property type="match status" value="1"/>
</dbReference>
<keyword evidence="2" id="KW-1185">Reference proteome</keyword>
<dbReference type="Proteomes" id="UP000789405">
    <property type="component" value="Unassembled WGS sequence"/>
</dbReference>
<evidence type="ECO:0000313" key="1">
    <source>
        <dbReference type="EMBL" id="CAG8636341.1"/>
    </source>
</evidence>
<organism evidence="1 2">
    <name type="scientific">Dentiscutata erythropus</name>
    <dbReference type="NCBI Taxonomy" id="1348616"/>
    <lineage>
        <taxon>Eukaryota</taxon>
        <taxon>Fungi</taxon>
        <taxon>Fungi incertae sedis</taxon>
        <taxon>Mucoromycota</taxon>
        <taxon>Glomeromycotina</taxon>
        <taxon>Glomeromycetes</taxon>
        <taxon>Diversisporales</taxon>
        <taxon>Gigasporaceae</taxon>
        <taxon>Dentiscutata</taxon>
    </lineage>
</organism>
<proteinExistence type="predicted"/>
<evidence type="ECO:0000313" key="2">
    <source>
        <dbReference type="Proteomes" id="UP000789405"/>
    </source>
</evidence>
<protein>
    <submittedName>
        <fullName evidence="1">17363_t:CDS:1</fullName>
    </submittedName>
</protein>
<dbReference type="AlphaFoldDB" id="A0A9N9DIK0"/>
<comment type="caution">
    <text evidence="1">The sequence shown here is derived from an EMBL/GenBank/DDBJ whole genome shotgun (WGS) entry which is preliminary data.</text>
</comment>
<accession>A0A9N9DIK0</accession>